<sequence>MTSVTLSGACGNSPKNAFAEQVAIALVTADAEQLADWLIPDCVAIVSGDEEIHGREAALGALSDMLGRPDAVTIHHAITHGRTGAVNGTLTTGKTRIGFCFVLAFRTTKADSIAAFRLYRS</sequence>
<proteinExistence type="predicted"/>
<accession>A0A369W780</accession>
<dbReference type="RefSeq" id="WP_114644274.1">
    <property type="nucleotide sequence ID" value="NZ_QQNH01000001.1"/>
</dbReference>
<organism evidence="2 3">
    <name type="scientific">Pelagibacterium lacus</name>
    <dbReference type="NCBI Taxonomy" id="2282655"/>
    <lineage>
        <taxon>Bacteria</taxon>
        <taxon>Pseudomonadati</taxon>
        <taxon>Pseudomonadota</taxon>
        <taxon>Alphaproteobacteria</taxon>
        <taxon>Hyphomicrobiales</taxon>
        <taxon>Devosiaceae</taxon>
        <taxon>Pelagibacterium</taxon>
    </lineage>
</organism>
<protein>
    <recommendedName>
        <fullName evidence="1">SnoaL-like domain-containing protein</fullName>
    </recommendedName>
</protein>
<dbReference type="OrthoDB" id="6692273at2"/>
<dbReference type="Proteomes" id="UP000253759">
    <property type="component" value="Unassembled WGS sequence"/>
</dbReference>
<dbReference type="InterPro" id="IPR037401">
    <property type="entry name" value="SnoaL-like"/>
</dbReference>
<dbReference type="SUPFAM" id="SSF54427">
    <property type="entry name" value="NTF2-like"/>
    <property type="match status" value="1"/>
</dbReference>
<dbReference type="Pfam" id="PF12680">
    <property type="entry name" value="SnoaL_2"/>
    <property type="match status" value="1"/>
</dbReference>
<feature type="domain" description="SnoaL-like" evidence="1">
    <location>
        <begin position="25"/>
        <end position="106"/>
    </location>
</feature>
<gene>
    <name evidence="2" type="ORF">DVH29_00980</name>
</gene>
<name>A0A369W780_9HYPH</name>
<evidence type="ECO:0000313" key="3">
    <source>
        <dbReference type="Proteomes" id="UP000253759"/>
    </source>
</evidence>
<dbReference type="AlphaFoldDB" id="A0A369W780"/>
<dbReference type="Gene3D" id="3.10.450.50">
    <property type="match status" value="1"/>
</dbReference>
<reference evidence="3" key="1">
    <citation type="submission" date="2018-07" db="EMBL/GenBank/DDBJ databases">
        <authorList>
            <person name="Liu B.-T."/>
            <person name="Du Z."/>
        </authorList>
    </citation>
    <scope>NUCLEOTIDE SEQUENCE [LARGE SCALE GENOMIC DNA]</scope>
    <source>
        <strain evidence="3">XYN52</strain>
    </source>
</reference>
<evidence type="ECO:0000259" key="1">
    <source>
        <dbReference type="Pfam" id="PF12680"/>
    </source>
</evidence>
<keyword evidence="3" id="KW-1185">Reference proteome</keyword>
<dbReference type="EMBL" id="QQNH01000001">
    <property type="protein sequence ID" value="RDE10554.1"/>
    <property type="molecule type" value="Genomic_DNA"/>
</dbReference>
<comment type="caution">
    <text evidence="2">The sequence shown here is derived from an EMBL/GenBank/DDBJ whole genome shotgun (WGS) entry which is preliminary data.</text>
</comment>
<evidence type="ECO:0000313" key="2">
    <source>
        <dbReference type="EMBL" id="RDE10554.1"/>
    </source>
</evidence>
<dbReference type="InterPro" id="IPR032710">
    <property type="entry name" value="NTF2-like_dom_sf"/>
</dbReference>